<proteinExistence type="predicted"/>
<dbReference type="AlphaFoldDB" id="A0A512T0R2"/>
<dbReference type="EMBL" id="BKBA01000008">
    <property type="protein sequence ID" value="GEQ13781.1"/>
    <property type="molecule type" value="Genomic_DNA"/>
</dbReference>
<keyword evidence="2" id="KW-1185">Reference proteome</keyword>
<comment type="caution">
    <text evidence="1">The sequence shown here is derived from an EMBL/GenBank/DDBJ whole genome shotgun (WGS) entry which is preliminary data.</text>
</comment>
<gene>
    <name evidence="1" type="ORF">KLO01_18280</name>
</gene>
<dbReference type="Proteomes" id="UP000321793">
    <property type="component" value="Unassembled WGS sequence"/>
</dbReference>
<sequence length="104" mass="10470">MLLWHRGSLPTARSQYAYSSSLLEGEGEREGEVAGDVGEVAGDEGAVVGEGPGVDGIGSAEVGDVLEEVRSRASGSSAPPQAVALIATSSAMAVAVPPEPMPMF</sequence>
<evidence type="ECO:0000313" key="2">
    <source>
        <dbReference type="Proteomes" id="UP000321793"/>
    </source>
</evidence>
<name>A0A512T0R2_9MICO</name>
<accession>A0A512T0R2</accession>
<protein>
    <submittedName>
        <fullName evidence="1">Uncharacterized protein</fullName>
    </submittedName>
</protein>
<reference evidence="1 2" key="1">
    <citation type="submission" date="2019-07" db="EMBL/GenBank/DDBJ databases">
        <title>Whole genome shotgun sequence of Knoellia locipacati NBRC 109775.</title>
        <authorList>
            <person name="Hosoyama A."/>
            <person name="Uohara A."/>
            <person name="Ohji S."/>
            <person name="Ichikawa N."/>
        </authorList>
    </citation>
    <scope>NUCLEOTIDE SEQUENCE [LARGE SCALE GENOMIC DNA]</scope>
    <source>
        <strain evidence="1 2">NBRC 109775</strain>
    </source>
</reference>
<organism evidence="1 2">
    <name type="scientific">Knoellia locipacati</name>
    <dbReference type="NCBI Taxonomy" id="882824"/>
    <lineage>
        <taxon>Bacteria</taxon>
        <taxon>Bacillati</taxon>
        <taxon>Actinomycetota</taxon>
        <taxon>Actinomycetes</taxon>
        <taxon>Micrococcales</taxon>
        <taxon>Intrasporangiaceae</taxon>
        <taxon>Knoellia</taxon>
    </lineage>
</organism>
<evidence type="ECO:0000313" key="1">
    <source>
        <dbReference type="EMBL" id="GEQ13781.1"/>
    </source>
</evidence>